<dbReference type="InterPro" id="IPR008733">
    <property type="entry name" value="PEX11"/>
</dbReference>
<protein>
    <recommendedName>
        <fullName evidence="8">Peroxisomal biogenesis factor 11</fullName>
    </recommendedName>
</protein>
<dbReference type="AlphaFoldDB" id="A0A6A6B5E1"/>
<evidence type="ECO:0000256" key="5">
    <source>
        <dbReference type="SAM" id="Phobius"/>
    </source>
</evidence>
<dbReference type="RefSeq" id="XP_033395072.1">
    <property type="nucleotide sequence ID" value="XM_033547106.1"/>
</dbReference>
<dbReference type="GO" id="GO:0005778">
    <property type="term" value="C:peroxisomal membrane"/>
    <property type="evidence" value="ECO:0007669"/>
    <property type="project" value="UniProtKB-SubCell"/>
</dbReference>
<keyword evidence="5" id="KW-0812">Transmembrane</keyword>
<name>A0A6A6B5E1_9PEZI</name>
<organism evidence="6 7">
    <name type="scientific">Aplosporella prunicola CBS 121167</name>
    <dbReference type="NCBI Taxonomy" id="1176127"/>
    <lineage>
        <taxon>Eukaryota</taxon>
        <taxon>Fungi</taxon>
        <taxon>Dikarya</taxon>
        <taxon>Ascomycota</taxon>
        <taxon>Pezizomycotina</taxon>
        <taxon>Dothideomycetes</taxon>
        <taxon>Dothideomycetes incertae sedis</taxon>
        <taxon>Botryosphaeriales</taxon>
        <taxon>Aplosporellaceae</taxon>
        <taxon>Aplosporella</taxon>
    </lineage>
</organism>
<keyword evidence="3" id="KW-0576">Peroxisome</keyword>
<accession>A0A6A6B5E1</accession>
<gene>
    <name evidence="6" type="ORF">K452DRAFT_75757</name>
</gene>
<keyword evidence="7" id="KW-1185">Reference proteome</keyword>
<keyword evidence="2 5" id="KW-0472">Membrane</keyword>
<evidence type="ECO:0008006" key="8">
    <source>
        <dbReference type="Google" id="ProtNLM"/>
    </source>
</evidence>
<evidence type="ECO:0000256" key="2">
    <source>
        <dbReference type="ARBA" id="ARBA00023136"/>
    </source>
</evidence>
<dbReference type="PANTHER" id="PTHR12652:SF50">
    <property type="entry name" value="PEROXIN 11"/>
    <property type="match status" value="1"/>
</dbReference>
<keyword evidence="1" id="KW-0962">Peroxisome biogenesis</keyword>
<dbReference type="GeneID" id="54304613"/>
<feature type="transmembrane region" description="Helical" evidence="5">
    <location>
        <begin position="139"/>
        <end position="158"/>
    </location>
</feature>
<sequence>MVADALIYHPTVSHYLKYIATTIGRDKFLRMLQYFSRFYAWYLFRTNHPAAEIAPYDAVKKSFGTARKLMRLGKWVEHLKAASVAADAKGMDAVLKYCAVGRQLGYAAYMFFDNLTVPDAIGARKSVSIKKLQQQAYRAWLTGLLFNTIAGLYTLYALRGRAAAIDEKDAEGIVEKKKIQRDGNQAKIQLISDLCDITVPGSGLGYLNLDDGVVGLAGTLSSLLGMYSAWKKTA</sequence>
<proteinExistence type="predicted"/>
<evidence type="ECO:0000256" key="3">
    <source>
        <dbReference type="ARBA" id="ARBA00023140"/>
    </source>
</evidence>
<keyword evidence="5" id="KW-1133">Transmembrane helix</keyword>
<dbReference type="GO" id="GO:0016559">
    <property type="term" value="P:peroxisome fission"/>
    <property type="evidence" value="ECO:0007669"/>
    <property type="project" value="InterPro"/>
</dbReference>
<dbReference type="OrthoDB" id="411017at2759"/>
<dbReference type="EMBL" id="ML995493">
    <property type="protein sequence ID" value="KAF2139359.1"/>
    <property type="molecule type" value="Genomic_DNA"/>
</dbReference>
<dbReference type="Pfam" id="PF05648">
    <property type="entry name" value="PEX11"/>
    <property type="match status" value="1"/>
</dbReference>
<evidence type="ECO:0000256" key="1">
    <source>
        <dbReference type="ARBA" id="ARBA00022593"/>
    </source>
</evidence>
<evidence type="ECO:0000256" key="4">
    <source>
        <dbReference type="ARBA" id="ARBA00046271"/>
    </source>
</evidence>
<comment type="subcellular location">
    <subcellularLocation>
        <location evidence="4">Peroxisome membrane</location>
    </subcellularLocation>
</comment>
<evidence type="ECO:0000313" key="7">
    <source>
        <dbReference type="Proteomes" id="UP000799438"/>
    </source>
</evidence>
<evidence type="ECO:0000313" key="6">
    <source>
        <dbReference type="EMBL" id="KAF2139359.1"/>
    </source>
</evidence>
<dbReference type="Proteomes" id="UP000799438">
    <property type="component" value="Unassembled WGS sequence"/>
</dbReference>
<dbReference type="PANTHER" id="PTHR12652">
    <property type="entry name" value="PEROXISOMAL BIOGENESIS FACTOR 11"/>
    <property type="match status" value="1"/>
</dbReference>
<reference evidence="6" key="1">
    <citation type="journal article" date="2020" name="Stud. Mycol.">
        <title>101 Dothideomycetes genomes: a test case for predicting lifestyles and emergence of pathogens.</title>
        <authorList>
            <person name="Haridas S."/>
            <person name="Albert R."/>
            <person name="Binder M."/>
            <person name="Bloem J."/>
            <person name="Labutti K."/>
            <person name="Salamov A."/>
            <person name="Andreopoulos B."/>
            <person name="Baker S."/>
            <person name="Barry K."/>
            <person name="Bills G."/>
            <person name="Bluhm B."/>
            <person name="Cannon C."/>
            <person name="Castanera R."/>
            <person name="Culley D."/>
            <person name="Daum C."/>
            <person name="Ezra D."/>
            <person name="Gonzalez J."/>
            <person name="Henrissat B."/>
            <person name="Kuo A."/>
            <person name="Liang C."/>
            <person name="Lipzen A."/>
            <person name="Lutzoni F."/>
            <person name="Magnuson J."/>
            <person name="Mondo S."/>
            <person name="Nolan M."/>
            <person name="Ohm R."/>
            <person name="Pangilinan J."/>
            <person name="Park H.-J."/>
            <person name="Ramirez L."/>
            <person name="Alfaro M."/>
            <person name="Sun H."/>
            <person name="Tritt A."/>
            <person name="Yoshinaga Y."/>
            <person name="Zwiers L.-H."/>
            <person name="Turgeon B."/>
            <person name="Goodwin S."/>
            <person name="Spatafora J."/>
            <person name="Crous P."/>
            <person name="Grigoriev I."/>
        </authorList>
    </citation>
    <scope>NUCLEOTIDE SEQUENCE</scope>
    <source>
        <strain evidence="6">CBS 121167</strain>
    </source>
</reference>